<feature type="compositionally biased region" description="Basic and acidic residues" evidence="1">
    <location>
        <begin position="55"/>
        <end position="66"/>
    </location>
</feature>
<gene>
    <name evidence="3" type="ORF">K7X08_026382</name>
</gene>
<evidence type="ECO:0000256" key="2">
    <source>
        <dbReference type="SAM" id="SignalP"/>
    </source>
</evidence>
<feature type="chain" id="PRO_5040167717" evidence="2">
    <location>
        <begin position="26"/>
        <end position="92"/>
    </location>
</feature>
<keyword evidence="4" id="KW-1185">Reference proteome</keyword>
<sequence length="92" mass="9561">MDRKILGLSVLTLMICSLLVTKTWADEEENQEAAAVATQNPNPNAAVGTPAAPKGGDDVDGNHDSDQNYASHGGFDGGPEDQFGPETVVVGH</sequence>
<feature type="region of interest" description="Disordered" evidence="1">
    <location>
        <begin position="29"/>
        <end position="92"/>
    </location>
</feature>
<keyword evidence="2" id="KW-0732">Signal</keyword>
<evidence type="ECO:0000313" key="3">
    <source>
        <dbReference type="EMBL" id="KAJ8539993.1"/>
    </source>
</evidence>
<dbReference type="AlphaFoldDB" id="A0A9Q1R2W1"/>
<accession>A0A9Q1R2W1</accession>
<dbReference type="Proteomes" id="UP001152561">
    <property type="component" value="Unassembled WGS sequence"/>
</dbReference>
<evidence type="ECO:0000256" key="1">
    <source>
        <dbReference type="SAM" id="MobiDB-lite"/>
    </source>
</evidence>
<proteinExistence type="predicted"/>
<feature type="signal peptide" evidence="2">
    <location>
        <begin position="1"/>
        <end position="25"/>
    </location>
</feature>
<comment type="caution">
    <text evidence="3">The sequence shown here is derived from an EMBL/GenBank/DDBJ whole genome shotgun (WGS) entry which is preliminary data.</text>
</comment>
<name>A0A9Q1R2W1_9SOLA</name>
<dbReference type="OrthoDB" id="1252674at2759"/>
<evidence type="ECO:0000313" key="4">
    <source>
        <dbReference type="Proteomes" id="UP001152561"/>
    </source>
</evidence>
<protein>
    <submittedName>
        <fullName evidence="3">Uncharacterized protein</fullName>
    </submittedName>
</protein>
<dbReference type="EMBL" id="JAJAGQ010000016">
    <property type="protein sequence ID" value="KAJ8539993.1"/>
    <property type="molecule type" value="Genomic_DNA"/>
</dbReference>
<reference evidence="4" key="1">
    <citation type="journal article" date="2023" name="Proc. Natl. Acad. Sci. U.S.A.">
        <title>Genomic and structural basis for evolution of tropane alkaloid biosynthesis.</title>
        <authorList>
            <person name="Wanga Y.-J."/>
            <person name="Taina T."/>
            <person name="Yua J.-Y."/>
            <person name="Lia J."/>
            <person name="Xua B."/>
            <person name="Chenc J."/>
            <person name="D'Auriad J.C."/>
            <person name="Huanga J.-P."/>
            <person name="Huanga S.-X."/>
        </authorList>
    </citation>
    <scope>NUCLEOTIDE SEQUENCE [LARGE SCALE GENOMIC DNA]</scope>
    <source>
        <strain evidence="4">cv. KIB-2019</strain>
    </source>
</reference>
<organism evidence="3 4">
    <name type="scientific">Anisodus acutangulus</name>
    <dbReference type="NCBI Taxonomy" id="402998"/>
    <lineage>
        <taxon>Eukaryota</taxon>
        <taxon>Viridiplantae</taxon>
        <taxon>Streptophyta</taxon>
        <taxon>Embryophyta</taxon>
        <taxon>Tracheophyta</taxon>
        <taxon>Spermatophyta</taxon>
        <taxon>Magnoliopsida</taxon>
        <taxon>eudicotyledons</taxon>
        <taxon>Gunneridae</taxon>
        <taxon>Pentapetalae</taxon>
        <taxon>asterids</taxon>
        <taxon>lamiids</taxon>
        <taxon>Solanales</taxon>
        <taxon>Solanaceae</taxon>
        <taxon>Solanoideae</taxon>
        <taxon>Hyoscyameae</taxon>
        <taxon>Anisodus</taxon>
    </lineage>
</organism>